<name>A0A1I9G6S4_BRUMA</name>
<dbReference type="AlphaFoldDB" id="A0A1I9G6S4"/>
<proteinExistence type="predicted"/>
<accession>A0A1I9G6S4</accession>
<reference evidence="1" key="1">
    <citation type="journal article" date="2007" name="Science">
        <title>Draft genome of the filarial nematode parasite Brugia malayi.</title>
        <authorList>
            <person name="Ghedin E."/>
            <person name="Wang S."/>
            <person name="Spiro D."/>
            <person name="Caler E."/>
            <person name="Zhao Q."/>
            <person name="Crabtree J."/>
            <person name="Allen J.E."/>
            <person name="Delcher A.L."/>
            <person name="Guiliano D.B."/>
            <person name="Miranda-Saavedra D."/>
            <person name="Angiuoli S.V."/>
            <person name="Creasy T."/>
            <person name="Amedeo P."/>
            <person name="Haas B."/>
            <person name="El-Sayed N.M."/>
            <person name="Wortman J.R."/>
            <person name="Feldblyum T."/>
            <person name="Tallon L."/>
            <person name="Schatz M."/>
            <person name="Shumway M."/>
            <person name="Koo H."/>
            <person name="Salzberg S.L."/>
            <person name="Schobel S."/>
            <person name="Pertea M."/>
            <person name="Pop M."/>
            <person name="White O."/>
            <person name="Barton G.J."/>
            <person name="Carlow C.K."/>
            <person name="Crawford M.J."/>
            <person name="Daub J."/>
            <person name="Dimmic M.W."/>
            <person name="Estes C.F."/>
            <person name="Foster J.M."/>
            <person name="Ganatra M."/>
            <person name="Gregory W.F."/>
            <person name="Johnson N.M."/>
            <person name="Jin J."/>
            <person name="Komuniecki R."/>
            <person name="Korf I."/>
            <person name="Kumar S."/>
            <person name="Laney S."/>
            <person name="Li B.W."/>
            <person name="Li W."/>
            <person name="Lindblom T.H."/>
            <person name="Lustigman S."/>
            <person name="Ma D."/>
            <person name="Maina C.V."/>
            <person name="Martin D.M."/>
            <person name="McCarter J.P."/>
            <person name="McReynolds L."/>
            <person name="Mitreva M."/>
            <person name="Nutman T.B."/>
            <person name="Parkinson J."/>
            <person name="Peregrin-Alvarez J.M."/>
            <person name="Poole C."/>
            <person name="Ren Q."/>
            <person name="Saunders L."/>
            <person name="Sluder A.E."/>
            <person name="Smith K."/>
            <person name="Stanke M."/>
            <person name="Unnasch T.R."/>
            <person name="Ware J."/>
            <person name="Wei A.D."/>
            <person name="Weil G."/>
            <person name="Williams D.J."/>
            <person name="Zhang Y."/>
            <person name="Williams S.A."/>
            <person name="Fraser-Liggett C."/>
            <person name="Slatko B."/>
            <person name="Blaxter M.L."/>
            <person name="Scott A.L."/>
        </authorList>
    </citation>
    <scope>NUCLEOTIDE SEQUENCE</scope>
    <source>
        <strain evidence="1">FR3</strain>
    </source>
</reference>
<dbReference type="EMBL" id="LN857004">
    <property type="protein sequence ID" value="CDQ03971.1"/>
    <property type="molecule type" value="Genomic_DNA"/>
</dbReference>
<sequence>MIRHIRQFRLFIEFKPILSLISDVVIAPFSSILLINTRSANFSTGNRNQRNF</sequence>
<gene>
    <name evidence="1" type="primary">Bm14251</name>
    <name evidence="1" type="ORF">BM_Bm14251</name>
</gene>
<protein>
    <submittedName>
        <fullName evidence="1">Bm14251</fullName>
    </submittedName>
</protein>
<evidence type="ECO:0000313" key="1">
    <source>
        <dbReference type="EMBL" id="CDQ03971.1"/>
    </source>
</evidence>
<reference evidence="1" key="2">
    <citation type="submission" date="2012-12" db="EMBL/GenBank/DDBJ databases">
        <authorList>
            <consortium name="WormBase Consortium"/>
            <person name="Ghedin E."/>
            <person name="Paulini M."/>
        </authorList>
    </citation>
    <scope>NUCLEOTIDE SEQUENCE</scope>
    <source>
        <strain evidence="1">FR3</strain>
    </source>
</reference>
<organism evidence="1">
    <name type="scientific">Brugia malayi</name>
    <name type="common">Filarial nematode worm</name>
    <dbReference type="NCBI Taxonomy" id="6279"/>
    <lineage>
        <taxon>Eukaryota</taxon>
        <taxon>Metazoa</taxon>
        <taxon>Ecdysozoa</taxon>
        <taxon>Nematoda</taxon>
        <taxon>Chromadorea</taxon>
        <taxon>Rhabditida</taxon>
        <taxon>Spirurina</taxon>
        <taxon>Spiruromorpha</taxon>
        <taxon>Filarioidea</taxon>
        <taxon>Onchocercidae</taxon>
        <taxon>Brugia</taxon>
    </lineage>
</organism>